<evidence type="ECO:0000256" key="3">
    <source>
        <dbReference type="ARBA" id="ARBA00022448"/>
    </source>
</evidence>
<comment type="similarity">
    <text evidence="2">Belongs to the VPS54 family.</text>
</comment>
<comment type="subcellular location">
    <subcellularLocation>
        <location evidence="1">Golgi apparatus</location>
        <location evidence="1">trans-Golgi network</location>
    </subcellularLocation>
</comment>
<evidence type="ECO:0000256" key="6">
    <source>
        <dbReference type="ARBA" id="ARBA00023054"/>
    </source>
</evidence>
<keyword evidence="10" id="KW-1185">Reference proteome</keyword>
<feature type="compositionally biased region" description="Basic residues" evidence="7">
    <location>
        <begin position="1284"/>
        <end position="1304"/>
    </location>
</feature>
<dbReference type="OrthoDB" id="10259024at2759"/>
<feature type="compositionally biased region" description="Basic and acidic residues" evidence="7">
    <location>
        <begin position="1189"/>
        <end position="1202"/>
    </location>
</feature>
<feature type="region of interest" description="Disordered" evidence="7">
    <location>
        <begin position="916"/>
        <end position="1137"/>
    </location>
</feature>
<gene>
    <name evidence="9" type="primary">VPS54_1</name>
    <name evidence="9" type="ORF">Cantr_03939</name>
</gene>
<feature type="region of interest" description="Disordered" evidence="7">
    <location>
        <begin position="22"/>
        <end position="66"/>
    </location>
</feature>
<feature type="region of interest" description="Disordered" evidence="7">
    <location>
        <begin position="542"/>
        <end position="561"/>
    </location>
</feature>
<keyword evidence="3" id="KW-0813">Transport</keyword>
<keyword evidence="4" id="KW-0653">Protein transport</keyword>
<reference evidence="9 10" key="1">
    <citation type="submission" date="2018-06" db="EMBL/GenBank/DDBJ databases">
        <title>Whole genome sequencing of Candida tropicalis (genome annotated by CSBL at Korea University).</title>
        <authorList>
            <person name="Ahn J."/>
        </authorList>
    </citation>
    <scope>NUCLEOTIDE SEQUENCE [LARGE SCALE GENOMIC DNA]</scope>
    <source>
        <strain evidence="9 10">ATCC 20962</strain>
    </source>
</reference>
<dbReference type="GO" id="GO:0000938">
    <property type="term" value="C:GARP complex"/>
    <property type="evidence" value="ECO:0007669"/>
    <property type="project" value="InterPro"/>
</dbReference>
<keyword evidence="5" id="KW-0333">Golgi apparatus</keyword>
<protein>
    <submittedName>
        <fullName evidence="9">Vacuolar protein sorting-associated protein 54</fullName>
    </submittedName>
</protein>
<dbReference type="InterPro" id="IPR039745">
    <property type="entry name" value="Vps54"/>
</dbReference>
<dbReference type="Proteomes" id="UP000253472">
    <property type="component" value="Unassembled WGS sequence"/>
</dbReference>
<dbReference type="GO" id="GO:0015031">
    <property type="term" value="P:protein transport"/>
    <property type="evidence" value="ECO:0007669"/>
    <property type="project" value="UniProtKB-KW"/>
</dbReference>
<dbReference type="GO" id="GO:0042147">
    <property type="term" value="P:retrograde transport, endosome to Golgi"/>
    <property type="evidence" value="ECO:0007669"/>
    <property type="project" value="InterPro"/>
</dbReference>
<evidence type="ECO:0000256" key="5">
    <source>
        <dbReference type="ARBA" id="ARBA00023034"/>
    </source>
</evidence>
<dbReference type="STRING" id="5486.A0A367XML9"/>
<feature type="region of interest" description="Disordered" evidence="7">
    <location>
        <begin position="1154"/>
        <end position="1304"/>
    </location>
</feature>
<organism evidence="9 10">
    <name type="scientific">Candida viswanathii</name>
    <dbReference type="NCBI Taxonomy" id="5486"/>
    <lineage>
        <taxon>Eukaryota</taxon>
        <taxon>Fungi</taxon>
        <taxon>Dikarya</taxon>
        <taxon>Ascomycota</taxon>
        <taxon>Saccharomycotina</taxon>
        <taxon>Pichiomycetes</taxon>
        <taxon>Debaryomycetaceae</taxon>
        <taxon>Candida/Lodderomyces clade</taxon>
        <taxon>Candida</taxon>
    </lineage>
</organism>
<evidence type="ECO:0000256" key="1">
    <source>
        <dbReference type="ARBA" id="ARBA00004601"/>
    </source>
</evidence>
<evidence type="ECO:0000256" key="7">
    <source>
        <dbReference type="SAM" id="MobiDB-lite"/>
    </source>
</evidence>
<feature type="compositionally biased region" description="Low complexity" evidence="7">
    <location>
        <begin position="22"/>
        <end position="51"/>
    </location>
</feature>
<evidence type="ECO:0000313" key="10">
    <source>
        <dbReference type="Proteomes" id="UP000253472"/>
    </source>
</evidence>
<evidence type="ECO:0000259" key="8">
    <source>
        <dbReference type="Pfam" id="PF07928"/>
    </source>
</evidence>
<keyword evidence="6" id="KW-0175">Coiled coil</keyword>
<dbReference type="EMBL" id="QLNQ01000030">
    <property type="protein sequence ID" value="RCK54885.1"/>
    <property type="molecule type" value="Genomic_DNA"/>
</dbReference>
<sequence>MAEDSLNLPYRKSIDSSSINLNDDLAAPSEHSSNSVISTNTNNNNNHNSNNPRGQHRRTGSTVSFSRTSIDNDSFILSSTYFNAINPDDSRDDVYSPLGPNSIYALTIGSDTARARKHRPPKTYVTLNGGATTVYNVNAPTTKDIPQIQLVKLKQKVSNKELEENYVKHSLNEYKKFESSYNLLTEDVLQKLSQNSRNDRKASLSVSSSLEDITETYPTLIDEVPKVFRDPNFRLDDPRIFKQVLGGSKISLDENDTGLNIINNTDLQEKLSNYLDTVEVNLVDEIAKSSDSFFNTIGDIESIQKKSSECVDSYQVLMDKIDRLETSQSQKGVEILNKMIEKQNIEALEQSLLQIQYITSFYQLASKSFTHGNYSKCLIEIVAVENLLHGAERSEIVDEEIKAIYPKLKTVDLTNLPALVHLQNDLLNLKRECSKGYIDNFVNLLIEDLKGHYNSVSTRDTLNRLYTKQDITRKYNANPTNTTYLNVDESTKSSLREYVKDLAKAGTLVQAYTAYQSQFITQIKEIIKQNLPMLRLTDMSNSSSRASPIPRTASPTPANALSNSIKTLSAPDFERMISKTYAQLSECLRRLTVHQKLLLDLALTSIPETAAIDIMSLDITRAIRKGVELTQIRLMKVMNVRYIETATIDAPSYIKLYSITSAYLNECEMIYPDSGNGNALTEWYTNHVNFFIQKLQESSIRDMELGVAKERWNVADNVLPAQHTLNILLGAEAWWLKYSDFYDDGTPKEATPPIDDEIKSTKIIIDGNEYIVPGLVLTIIQNVYPYTLIQKTFSNRDILTNYTNYFKILNSRCYQAVLGTNAINTAGLKHISLKNLCICLNLIEFLFEFLKTFNIFRIPEELLTMFEQHQQDLETKISTIIKDQDLNKVARILKTYLALEKAEGILGKIENDRKVKEEEAERDKQRQIEEEKERQRKLEEEREKEKQRKIEEEQERQRKYEEEKQQKLEEEKRLEKEKQRKLAEEKRLEEEKAKQKQIEEEQEKQRRLEEQKRREEEQERQRKLEEEQKRLEQEKEEQRKLEEEKKLAEEKRLAEEQEKQRQIEEEQERQKTLEEEKQRKLEEEQKKKQEEDEKQKQLEEERQKKQAEEEKQKQLEEERQKKEEEEKAKQEKFKQEKLELELIEREKQNLAVAEQEALNQESPEKEVVFELDDEGKDITQETANDENAVEQKSEDPEKEKTVVDQPTEEIEDTNEKDNEIAPVDNEKKENEAADVVEESQEVKENEKIPENGKTVEVDTLPEEESTNDGHLIDDTAKNEPVKPKLPKKNLSKKKLSKKRNLKKK</sequence>
<evidence type="ECO:0000313" key="9">
    <source>
        <dbReference type="EMBL" id="RCK54885.1"/>
    </source>
</evidence>
<proteinExistence type="inferred from homology"/>
<dbReference type="InterPro" id="IPR012501">
    <property type="entry name" value="Vps54_C"/>
</dbReference>
<feature type="compositionally biased region" description="Basic and acidic residues" evidence="7">
    <location>
        <begin position="1240"/>
        <end position="1256"/>
    </location>
</feature>
<dbReference type="Pfam" id="PF07928">
    <property type="entry name" value="Vps54"/>
    <property type="match status" value="1"/>
</dbReference>
<feature type="compositionally biased region" description="Basic and acidic residues" evidence="7">
    <location>
        <begin position="1213"/>
        <end position="1231"/>
    </location>
</feature>
<feature type="domain" description="Vacuolar protein sorting-associated protein 54 C-terminal" evidence="8">
    <location>
        <begin position="768"/>
        <end position="883"/>
    </location>
</feature>
<accession>A0A367XML9</accession>
<dbReference type="PANTHER" id="PTHR12965">
    <property type="entry name" value="VACUOLAR PROTEIN SORTING 54"/>
    <property type="match status" value="1"/>
</dbReference>
<evidence type="ECO:0000256" key="2">
    <source>
        <dbReference type="ARBA" id="ARBA00009150"/>
    </source>
</evidence>
<feature type="compositionally biased region" description="Basic and acidic residues" evidence="7">
    <location>
        <begin position="1270"/>
        <end position="1282"/>
    </location>
</feature>
<dbReference type="PANTHER" id="PTHR12965:SF0">
    <property type="entry name" value="VACUOLAR PROTEIN SORTING-ASSOCIATED PROTEIN 54"/>
    <property type="match status" value="1"/>
</dbReference>
<dbReference type="GO" id="GO:0019905">
    <property type="term" value="F:syntaxin binding"/>
    <property type="evidence" value="ECO:0007669"/>
    <property type="project" value="TreeGrafter"/>
</dbReference>
<comment type="caution">
    <text evidence="9">The sequence shown here is derived from an EMBL/GenBank/DDBJ whole genome shotgun (WGS) entry which is preliminary data.</text>
</comment>
<dbReference type="GO" id="GO:0006896">
    <property type="term" value="P:Golgi to vacuole transport"/>
    <property type="evidence" value="ECO:0007669"/>
    <property type="project" value="TreeGrafter"/>
</dbReference>
<name>A0A367XML9_9ASCO</name>
<dbReference type="GO" id="GO:0005829">
    <property type="term" value="C:cytosol"/>
    <property type="evidence" value="ECO:0007669"/>
    <property type="project" value="GOC"/>
</dbReference>
<evidence type="ECO:0000256" key="4">
    <source>
        <dbReference type="ARBA" id="ARBA00022927"/>
    </source>
</evidence>